<organism evidence="3 4">
    <name type="scientific">Oricola thermophila</name>
    <dbReference type="NCBI Taxonomy" id="2742145"/>
    <lineage>
        <taxon>Bacteria</taxon>
        <taxon>Pseudomonadati</taxon>
        <taxon>Pseudomonadota</taxon>
        <taxon>Alphaproteobacteria</taxon>
        <taxon>Hyphomicrobiales</taxon>
        <taxon>Ahrensiaceae</taxon>
        <taxon>Oricola</taxon>
    </lineage>
</organism>
<dbReference type="EMBL" id="CP054836">
    <property type="protein sequence ID" value="QKV20146.1"/>
    <property type="molecule type" value="Genomic_DNA"/>
</dbReference>
<keyword evidence="3" id="KW-0645">Protease</keyword>
<dbReference type="GO" id="GO:0080120">
    <property type="term" value="P:CAAX-box protein maturation"/>
    <property type="evidence" value="ECO:0007669"/>
    <property type="project" value="UniProtKB-ARBA"/>
</dbReference>
<feature type="domain" description="CAAX prenyl protease 2/Lysostaphin resistance protein A-like" evidence="2">
    <location>
        <begin position="120"/>
        <end position="218"/>
    </location>
</feature>
<protein>
    <submittedName>
        <fullName evidence="3">CPBP family intramembrane metalloprotease</fullName>
    </submittedName>
</protein>
<evidence type="ECO:0000313" key="3">
    <source>
        <dbReference type="EMBL" id="QKV20146.1"/>
    </source>
</evidence>
<keyword evidence="1" id="KW-1133">Transmembrane helix</keyword>
<dbReference type="GO" id="GO:0004175">
    <property type="term" value="F:endopeptidase activity"/>
    <property type="evidence" value="ECO:0007669"/>
    <property type="project" value="UniProtKB-ARBA"/>
</dbReference>
<keyword evidence="3" id="KW-0482">Metalloprotease</keyword>
<keyword evidence="1" id="KW-0472">Membrane</keyword>
<dbReference type="GO" id="GO:0006508">
    <property type="term" value="P:proteolysis"/>
    <property type="evidence" value="ECO:0007669"/>
    <property type="project" value="UniProtKB-KW"/>
</dbReference>
<evidence type="ECO:0000256" key="1">
    <source>
        <dbReference type="SAM" id="Phobius"/>
    </source>
</evidence>
<dbReference type="PANTHER" id="PTHR35797">
    <property type="entry name" value="PROTEASE-RELATED"/>
    <property type="match status" value="1"/>
</dbReference>
<keyword evidence="1" id="KW-0812">Transmembrane</keyword>
<keyword evidence="3" id="KW-0378">Hydrolase</keyword>
<dbReference type="PANTHER" id="PTHR35797:SF1">
    <property type="entry name" value="PROTEASE"/>
    <property type="match status" value="1"/>
</dbReference>
<sequence>MTIRALPIFFLLAFGIAWGTFALLVAMPETLAGLFGPVSASNPLFFLAVWAPAIGAVALVLAAAGPGGLVRYLSRLLLWRAPLAWYLFVLAGIPAIYYAGAAIKGEPFDIFPFDTAGDFLAASAFMLILGPMEELGWRGLALPLMQRLAAPFWAGLALGIVWAVWHLPAFLLSGTPQSNWEFLPFLAGSVSVSVIVTPLFNASRGSILLPLLLHFQLNGPAWPDAQPHDNWLFVLAAVIVVWLNRGTMFTRSDAVTDAIPLAPTT</sequence>
<name>A0A6N1VGU9_9HYPH</name>
<reference evidence="3 4" key="1">
    <citation type="submission" date="2020-06" db="EMBL/GenBank/DDBJ databases">
        <title>Oricola thermophila sp. nov. isolated from a tidal sediments.</title>
        <authorList>
            <person name="Kwon K.K."/>
            <person name="Yang S.-H."/>
            <person name="Park M.-J."/>
        </authorList>
    </citation>
    <scope>NUCLEOTIDE SEQUENCE [LARGE SCALE GENOMIC DNA]</scope>
    <source>
        <strain evidence="3 4">MEBiC13590</strain>
    </source>
</reference>
<dbReference type="InterPro" id="IPR003675">
    <property type="entry name" value="Rce1/LyrA-like_dom"/>
</dbReference>
<feature type="transmembrane region" description="Helical" evidence="1">
    <location>
        <begin position="44"/>
        <end position="65"/>
    </location>
</feature>
<dbReference type="RefSeq" id="WP_175278037.1">
    <property type="nucleotide sequence ID" value="NZ_CP054836.1"/>
</dbReference>
<dbReference type="Pfam" id="PF02517">
    <property type="entry name" value="Rce1-like"/>
    <property type="match status" value="1"/>
</dbReference>
<feature type="transmembrane region" description="Helical" evidence="1">
    <location>
        <begin position="77"/>
        <end position="98"/>
    </location>
</feature>
<gene>
    <name evidence="3" type="ORF">HTY61_17685</name>
</gene>
<keyword evidence="4" id="KW-1185">Reference proteome</keyword>
<dbReference type="KEGG" id="orm:HTY61_17685"/>
<evidence type="ECO:0000313" key="4">
    <source>
        <dbReference type="Proteomes" id="UP000509367"/>
    </source>
</evidence>
<evidence type="ECO:0000259" key="2">
    <source>
        <dbReference type="Pfam" id="PF02517"/>
    </source>
</evidence>
<dbReference type="InterPro" id="IPR042150">
    <property type="entry name" value="MmRce1-like"/>
</dbReference>
<dbReference type="AlphaFoldDB" id="A0A6N1VGU9"/>
<feature type="transmembrane region" description="Helical" evidence="1">
    <location>
        <begin position="150"/>
        <end position="170"/>
    </location>
</feature>
<accession>A0A6N1VGU9</accession>
<dbReference type="GO" id="GO:0008237">
    <property type="term" value="F:metallopeptidase activity"/>
    <property type="evidence" value="ECO:0007669"/>
    <property type="project" value="UniProtKB-KW"/>
</dbReference>
<feature type="transmembrane region" description="Helical" evidence="1">
    <location>
        <begin position="182"/>
        <end position="200"/>
    </location>
</feature>
<dbReference type="Proteomes" id="UP000509367">
    <property type="component" value="Chromosome"/>
</dbReference>
<proteinExistence type="predicted"/>